<dbReference type="EMBL" id="QYUL01000002">
    <property type="protein sequence ID" value="RJF81332.1"/>
    <property type="molecule type" value="Genomic_DNA"/>
</dbReference>
<dbReference type="GO" id="GO:0003677">
    <property type="term" value="F:DNA binding"/>
    <property type="evidence" value="ECO:0007669"/>
    <property type="project" value="UniProtKB-KW"/>
</dbReference>
<dbReference type="CDD" id="cd17535">
    <property type="entry name" value="REC_NarL-like"/>
    <property type="match status" value="1"/>
</dbReference>
<reference evidence="6 7" key="1">
    <citation type="submission" date="2018-09" db="EMBL/GenBank/DDBJ databases">
        <authorList>
            <person name="Zhu H."/>
        </authorList>
    </citation>
    <scope>NUCLEOTIDE SEQUENCE [LARGE SCALE GENOMIC DNA]</scope>
    <source>
        <strain evidence="6 7">K2W22B-5</strain>
    </source>
</reference>
<dbReference type="PANTHER" id="PTHR43214">
    <property type="entry name" value="TWO-COMPONENT RESPONSE REGULATOR"/>
    <property type="match status" value="1"/>
</dbReference>
<dbReference type="InterPro" id="IPR001789">
    <property type="entry name" value="Sig_transdc_resp-reg_receiver"/>
</dbReference>
<dbReference type="CDD" id="cd06170">
    <property type="entry name" value="LuxR_C_like"/>
    <property type="match status" value="1"/>
</dbReference>
<evidence type="ECO:0000256" key="1">
    <source>
        <dbReference type="ARBA" id="ARBA00022553"/>
    </source>
</evidence>
<keyword evidence="1 3" id="KW-0597">Phosphoprotein</keyword>
<dbReference type="SMART" id="SM00448">
    <property type="entry name" value="REC"/>
    <property type="match status" value="1"/>
</dbReference>
<dbReference type="InterPro" id="IPR039420">
    <property type="entry name" value="WalR-like"/>
</dbReference>
<evidence type="ECO:0000259" key="4">
    <source>
        <dbReference type="PROSITE" id="PS50043"/>
    </source>
</evidence>
<dbReference type="RefSeq" id="WP_119831421.1">
    <property type="nucleotide sequence ID" value="NZ_QYUL01000002.1"/>
</dbReference>
<dbReference type="GO" id="GO:0006355">
    <property type="term" value="P:regulation of DNA-templated transcription"/>
    <property type="evidence" value="ECO:0007669"/>
    <property type="project" value="InterPro"/>
</dbReference>
<dbReference type="PROSITE" id="PS50110">
    <property type="entry name" value="RESPONSE_REGULATORY"/>
    <property type="match status" value="1"/>
</dbReference>
<dbReference type="InterPro" id="IPR016032">
    <property type="entry name" value="Sig_transdc_resp-reg_C-effctor"/>
</dbReference>
<dbReference type="OrthoDB" id="9814495at2"/>
<dbReference type="PROSITE" id="PS00622">
    <property type="entry name" value="HTH_LUXR_1"/>
    <property type="match status" value="1"/>
</dbReference>
<evidence type="ECO:0000259" key="5">
    <source>
        <dbReference type="PROSITE" id="PS50110"/>
    </source>
</evidence>
<accession>A0A418VVZ5</accession>
<organism evidence="6 7">
    <name type="scientific">Azospirillum cavernae</name>
    <dbReference type="NCBI Taxonomy" id="2320860"/>
    <lineage>
        <taxon>Bacteria</taxon>
        <taxon>Pseudomonadati</taxon>
        <taxon>Pseudomonadota</taxon>
        <taxon>Alphaproteobacteria</taxon>
        <taxon>Rhodospirillales</taxon>
        <taxon>Azospirillaceae</taxon>
        <taxon>Azospirillum</taxon>
    </lineage>
</organism>
<dbReference type="GO" id="GO:0000160">
    <property type="term" value="P:phosphorelay signal transduction system"/>
    <property type="evidence" value="ECO:0007669"/>
    <property type="project" value="InterPro"/>
</dbReference>
<dbReference type="InterPro" id="IPR011006">
    <property type="entry name" value="CheY-like_superfamily"/>
</dbReference>
<evidence type="ECO:0000256" key="3">
    <source>
        <dbReference type="PROSITE-ProRule" id="PRU00169"/>
    </source>
</evidence>
<evidence type="ECO:0000313" key="7">
    <source>
        <dbReference type="Proteomes" id="UP000283458"/>
    </source>
</evidence>
<dbReference type="PRINTS" id="PR00038">
    <property type="entry name" value="HTHLUXR"/>
</dbReference>
<protein>
    <submittedName>
        <fullName evidence="6">DNA-binding response regulator</fullName>
    </submittedName>
</protein>
<evidence type="ECO:0000256" key="2">
    <source>
        <dbReference type="ARBA" id="ARBA00023125"/>
    </source>
</evidence>
<evidence type="ECO:0000313" key="6">
    <source>
        <dbReference type="EMBL" id="RJF81332.1"/>
    </source>
</evidence>
<keyword evidence="7" id="KW-1185">Reference proteome</keyword>
<dbReference type="SUPFAM" id="SSF52172">
    <property type="entry name" value="CheY-like"/>
    <property type="match status" value="1"/>
</dbReference>
<dbReference type="Proteomes" id="UP000283458">
    <property type="component" value="Unassembled WGS sequence"/>
</dbReference>
<dbReference type="PANTHER" id="PTHR43214:SF43">
    <property type="entry name" value="TWO-COMPONENT RESPONSE REGULATOR"/>
    <property type="match status" value="1"/>
</dbReference>
<name>A0A418VVZ5_9PROT</name>
<keyword evidence="2 6" id="KW-0238">DNA-binding</keyword>
<comment type="caution">
    <text evidence="6">The sequence shown here is derived from an EMBL/GenBank/DDBJ whole genome shotgun (WGS) entry which is preliminary data.</text>
</comment>
<dbReference type="Pfam" id="PF00072">
    <property type="entry name" value="Response_reg"/>
    <property type="match status" value="1"/>
</dbReference>
<feature type="domain" description="HTH luxR-type" evidence="4">
    <location>
        <begin position="152"/>
        <end position="217"/>
    </location>
</feature>
<sequence>MTPIRIVIAEDQQLIRRAFANLLSLEADIEIVGLAPDGAEAVELCRRFRPDVVLMDIQMPRLGGIAATKLILSEFPGTQVVVLTTFDTDDLVFGAISAGAAAYLLKDASEVEILDTIRGVMRGETRISPHIARKLFDELRRSRAVELPSGAQLPDLTDLTDRERAILDLIAQGQSNRQIAASLFLAEGTVKNYVSRIMEKLGAQSRTELAVKAVRTPKA</sequence>
<dbReference type="Pfam" id="PF00196">
    <property type="entry name" value="GerE"/>
    <property type="match status" value="1"/>
</dbReference>
<dbReference type="AlphaFoldDB" id="A0A418VVZ5"/>
<dbReference type="InterPro" id="IPR058245">
    <property type="entry name" value="NreC/VraR/RcsB-like_REC"/>
</dbReference>
<dbReference type="InterPro" id="IPR000792">
    <property type="entry name" value="Tscrpt_reg_LuxR_C"/>
</dbReference>
<dbReference type="SMART" id="SM00421">
    <property type="entry name" value="HTH_LUXR"/>
    <property type="match status" value="1"/>
</dbReference>
<gene>
    <name evidence="6" type="ORF">D3877_14220</name>
</gene>
<dbReference type="Gene3D" id="3.40.50.2300">
    <property type="match status" value="1"/>
</dbReference>
<proteinExistence type="predicted"/>
<feature type="modified residue" description="4-aspartylphosphate" evidence="3">
    <location>
        <position position="56"/>
    </location>
</feature>
<dbReference type="PROSITE" id="PS50043">
    <property type="entry name" value="HTH_LUXR_2"/>
    <property type="match status" value="1"/>
</dbReference>
<dbReference type="SUPFAM" id="SSF46894">
    <property type="entry name" value="C-terminal effector domain of the bipartite response regulators"/>
    <property type="match status" value="1"/>
</dbReference>
<feature type="domain" description="Response regulatory" evidence="5">
    <location>
        <begin position="5"/>
        <end position="121"/>
    </location>
</feature>